<reference evidence="1" key="1">
    <citation type="submission" date="2022-03" db="EMBL/GenBank/DDBJ databases">
        <authorList>
            <person name="Alioto T."/>
            <person name="Alioto T."/>
            <person name="Gomez Garrido J."/>
        </authorList>
    </citation>
    <scope>NUCLEOTIDE SEQUENCE</scope>
</reference>
<protein>
    <submittedName>
        <fullName evidence="1">Uncharacterized protein</fullName>
    </submittedName>
</protein>
<sequence length="152" mass="17277">MGIYFLVRHPIFKGSSYKKKKDKTSLCEACDNKVLPGKRLCLACLKAAAGHTEPDPDILSYIRQAVSEGLRQSEKAKKRRRSFSPKEYADLSYDEYVPPVFEQDELSSQDEEYGASPVFIDSVKIEALIKAVRDTFELNDRRNQLLVSILLT</sequence>
<name>A0AAD1T592_PELCU</name>
<dbReference type="Proteomes" id="UP001295444">
    <property type="component" value="Chromosome 09"/>
</dbReference>
<dbReference type="EMBL" id="OW240920">
    <property type="protein sequence ID" value="CAH2315340.1"/>
    <property type="molecule type" value="Genomic_DNA"/>
</dbReference>
<keyword evidence="2" id="KW-1185">Reference proteome</keyword>
<evidence type="ECO:0000313" key="1">
    <source>
        <dbReference type="EMBL" id="CAH2315340.1"/>
    </source>
</evidence>
<proteinExistence type="predicted"/>
<gene>
    <name evidence="1" type="ORF">PECUL_23A012664</name>
</gene>
<dbReference type="AlphaFoldDB" id="A0AAD1T592"/>
<evidence type="ECO:0000313" key="2">
    <source>
        <dbReference type="Proteomes" id="UP001295444"/>
    </source>
</evidence>
<organism evidence="1 2">
    <name type="scientific">Pelobates cultripes</name>
    <name type="common">Western spadefoot toad</name>
    <dbReference type="NCBI Taxonomy" id="61616"/>
    <lineage>
        <taxon>Eukaryota</taxon>
        <taxon>Metazoa</taxon>
        <taxon>Chordata</taxon>
        <taxon>Craniata</taxon>
        <taxon>Vertebrata</taxon>
        <taxon>Euteleostomi</taxon>
        <taxon>Amphibia</taxon>
        <taxon>Batrachia</taxon>
        <taxon>Anura</taxon>
        <taxon>Pelobatoidea</taxon>
        <taxon>Pelobatidae</taxon>
        <taxon>Pelobates</taxon>
    </lineage>
</organism>
<accession>A0AAD1T592</accession>